<evidence type="ECO:0000313" key="2">
    <source>
        <dbReference type="EMBL" id="OGE40587.1"/>
    </source>
</evidence>
<evidence type="ECO:0000256" key="1">
    <source>
        <dbReference type="SAM" id="MobiDB-lite"/>
    </source>
</evidence>
<accession>A0A1F5KI10</accession>
<name>A0A1F5KI10_9BACT</name>
<organism evidence="2 3">
    <name type="scientific">Candidatus Daviesbacteria bacterium RIFCSPHIGHO2_02_FULL_43_12</name>
    <dbReference type="NCBI Taxonomy" id="1797776"/>
    <lineage>
        <taxon>Bacteria</taxon>
        <taxon>Candidatus Daviesiibacteriota</taxon>
    </lineage>
</organism>
<evidence type="ECO:0000313" key="3">
    <source>
        <dbReference type="Proteomes" id="UP000177328"/>
    </source>
</evidence>
<comment type="caution">
    <text evidence="2">The sequence shown here is derived from an EMBL/GenBank/DDBJ whole genome shotgun (WGS) entry which is preliminary data.</text>
</comment>
<dbReference type="AlphaFoldDB" id="A0A1F5KI10"/>
<feature type="region of interest" description="Disordered" evidence="1">
    <location>
        <begin position="1"/>
        <end position="25"/>
    </location>
</feature>
<reference evidence="2 3" key="1">
    <citation type="journal article" date="2016" name="Nat. Commun.">
        <title>Thousands of microbial genomes shed light on interconnected biogeochemical processes in an aquifer system.</title>
        <authorList>
            <person name="Anantharaman K."/>
            <person name="Brown C.T."/>
            <person name="Hug L.A."/>
            <person name="Sharon I."/>
            <person name="Castelle C.J."/>
            <person name="Probst A.J."/>
            <person name="Thomas B.C."/>
            <person name="Singh A."/>
            <person name="Wilkins M.J."/>
            <person name="Karaoz U."/>
            <person name="Brodie E.L."/>
            <person name="Williams K.H."/>
            <person name="Hubbard S.S."/>
            <person name="Banfield J.F."/>
        </authorList>
    </citation>
    <scope>NUCLEOTIDE SEQUENCE [LARGE SCALE GENOMIC DNA]</scope>
</reference>
<sequence length="339" mass="37689">MSANEMTKPKPPNEKTPGTLGSTVPESDIAQRFKFVVETGLKIFGGSALTDSSQPIAQTDLDLIPLFFRREQGVAPTRPDAPWRLSALTNTDPRFNGPRPDGKPWRPVDGSYFGNWEAPAGPLEHIILAQKAGEFFTNQIKQHLRPDLADSEAQEMRSLSAKHAAAAAGLHDAGRTITHAFWSTDMIGGAALNEIGIREDLRRVMPREEVMQTPLDQSMDEVIENIGPEAVIVRLADEFGKRQPGTSHTYLVSGYEEWVTSGGADKWAETYTSRPGTGLKYETKFRENVQLHKDNVGRYFAALDKWIQNRTTLNLGELTTMFREHIDQTSPLPPLPVKK</sequence>
<protein>
    <submittedName>
        <fullName evidence="2">Uncharacterized protein</fullName>
    </submittedName>
</protein>
<dbReference type="EMBL" id="MFDD01000008">
    <property type="protein sequence ID" value="OGE40587.1"/>
    <property type="molecule type" value="Genomic_DNA"/>
</dbReference>
<feature type="region of interest" description="Disordered" evidence="1">
    <location>
        <begin position="78"/>
        <end position="103"/>
    </location>
</feature>
<gene>
    <name evidence="2" type="ORF">A3D25_00525</name>
</gene>
<proteinExistence type="predicted"/>
<dbReference type="Proteomes" id="UP000177328">
    <property type="component" value="Unassembled WGS sequence"/>
</dbReference>